<comment type="caution">
    <text evidence="2">The sequence shown here is derived from an EMBL/GenBank/DDBJ whole genome shotgun (WGS) entry which is preliminary data.</text>
</comment>
<keyword evidence="1" id="KW-0812">Transmembrane</keyword>
<sequence>MALEEQELIYAAAEELLSTSISLIMILVGYEHGITLQVQASTKKIITWRKMTDWPSTTNLLLSDGIVVWRAWCLFQQDRLQRLVLVMLMIANIGINVADCIWSDFEFLLSKTSILDWISVGFSMMLNMVVTILFACKAWNHRRYIADLHASMSGKGTWAKNILNLLIESGTIFCAVQFIYIIVILLDAYSIIASLWPLEIVSGLFAIACAGYPVAVIVLAPMLQTTDTICYIDSIDDRIEVARRAGGNKKVRERYCRETDRSVGMETISMGLKNLPDSSIKSNTRSVYQAKL</sequence>
<evidence type="ECO:0000256" key="1">
    <source>
        <dbReference type="SAM" id="Phobius"/>
    </source>
</evidence>
<dbReference type="AlphaFoldDB" id="A0A9P5U2N2"/>
<dbReference type="OrthoDB" id="3174319at2759"/>
<feature type="transmembrane region" description="Helical" evidence="1">
    <location>
        <begin position="83"/>
        <end position="105"/>
    </location>
</feature>
<keyword evidence="1" id="KW-0472">Membrane</keyword>
<organism evidence="2 3">
    <name type="scientific">Rhodocollybia butyracea</name>
    <dbReference type="NCBI Taxonomy" id="206335"/>
    <lineage>
        <taxon>Eukaryota</taxon>
        <taxon>Fungi</taxon>
        <taxon>Dikarya</taxon>
        <taxon>Basidiomycota</taxon>
        <taxon>Agaricomycotina</taxon>
        <taxon>Agaricomycetes</taxon>
        <taxon>Agaricomycetidae</taxon>
        <taxon>Agaricales</taxon>
        <taxon>Marasmiineae</taxon>
        <taxon>Omphalotaceae</taxon>
        <taxon>Rhodocollybia</taxon>
    </lineage>
</organism>
<reference evidence="2" key="1">
    <citation type="submission" date="2020-11" db="EMBL/GenBank/DDBJ databases">
        <authorList>
            <consortium name="DOE Joint Genome Institute"/>
            <person name="Ahrendt S."/>
            <person name="Riley R."/>
            <person name="Andreopoulos W."/>
            <person name="Labutti K."/>
            <person name="Pangilinan J."/>
            <person name="Ruiz-Duenas F.J."/>
            <person name="Barrasa J.M."/>
            <person name="Sanchez-Garcia M."/>
            <person name="Camarero S."/>
            <person name="Miyauchi S."/>
            <person name="Serrano A."/>
            <person name="Linde D."/>
            <person name="Babiker R."/>
            <person name="Drula E."/>
            <person name="Ayuso-Fernandez I."/>
            <person name="Pacheco R."/>
            <person name="Padilla G."/>
            <person name="Ferreira P."/>
            <person name="Barriuso J."/>
            <person name="Kellner H."/>
            <person name="Castanera R."/>
            <person name="Alfaro M."/>
            <person name="Ramirez L."/>
            <person name="Pisabarro A.G."/>
            <person name="Kuo A."/>
            <person name="Tritt A."/>
            <person name="Lipzen A."/>
            <person name="He G."/>
            <person name="Yan M."/>
            <person name="Ng V."/>
            <person name="Cullen D."/>
            <person name="Martin F."/>
            <person name="Rosso M.-N."/>
            <person name="Henrissat B."/>
            <person name="Hibbett D."/>
            <person name="Martinez A.T."/>
            <person name="Grigoriev I.V."/>
        </authorList>
    </citation>
    <scope>NUCLEOTIDE SEQUENCE</scope>
    <source>
        <strain evidence="2">AH 40177</strain>
    </source>
</reference>
<proteinExistence type="predicted"/>
<evidence type="ECO:0000313" key="3">
    <source>
        <dbReference type="Proteomes" id="UP000772434"/>
    </source>
</evidence>
<accession>A0A9P5U2N2</accession>
<feature type="transmembrane region" description="Helical" evidence="1">
    <location>
        <begin position="117"/>
        <end position="140"/>
    </location>
</feature>
<name>A0A9P5U2N2_9AGAR</name>
<dbReference type="Proteomes" id="UP000772434">
    <property type="component" value="Unassembled WGS sequence"/>
</dbReference>
<gene>
    <name evidence="2" type="ORF">BDP27DRAFT_1367481</name>
</gene>
<keyword evidence="3" id="KW-1185">Reference proteome</keyword>
<evidence type="ECO:0000313" key="2">
    <source>
        <dbReference type="EMBL" id="KAF9064096.1"/>
    </source>
</evidence>
<feature type="transmembrane region" description="Helical" evidence="1">
    <location>
        <begin position="198"/>
        <end position="219"/>
    </location>
</feature>
<feature type="transmembrane region" description="Helical" evidence="1">
    <location>
        <begin position="161"/>
        <end position="186"/>
    </location>
</feature>
<keyword evidence="1" id="KW-1133">Transmembrane helix</keyword>
<protein>
    <submittedName>
        <fullName evidence="2">Uncharacterized protein</fullName>
    </submittedName>
</protein>
<dbReference type="EMBL" id="JADNRY010000131">
    <property type="protein sequence ID" value="KAF9064096.1"/>
    <property type="molecule type" value="Genomic_DNA"/>
</dbReference>